<dbReference type="PANTHER" id="PTHR42813">
    <property type="entry name" value="ZINC-TYPE ALCOHOL DEHYDROGENASE-LIKE"/>
    <property type="match status" value="1"/>
</dbReference>
<dbReference type="SUPFAM" id="SSF51735">
    <property type="entry name" value="NAD(P)-binding Rossmann-fold domains"/>
    <property type="match status" value="1"/>
</dbReference>
<evidence type="ECO:0000259" key="5">
    <source>
        <dbReference type="Pfam" id="PF08240"/>
    </source>
</evidence>
<dbReference type="GO" id="GO:0046872">
    <property type="term" value="F:metal ion binding"/>
    <property type="evidence" value="ECO:0007669"/>
    <property type="project" value="UniProtKB-KW"/>
</dbReference>
<dbReference type="InterPro" id="IPR036291">
    <property type="entry name" value="NAD(P)-bd_dom_sf"/>
</dbReference>
<keyword evidence="7" id="KW-1185">Reference proteome</keyword>
<keyword evidence="3" id="KW-0862">Zinc</keyword>
<name>A0A098LBL9_9BACT</name>
<feature type="domain" description="Alcohol dehydrogenase-like N-terminal" evidence="5">
    <location>
        <begin position="59"/>
        <end position="160"/>
    </location>
</feature>
<dbReference type="InterPro" id="IPR013149">
    <property type="entry name" value="ADH-like_C"/>
</dbReference>
<comment type="cofactor">
    <cofactor evidence="1">
        <name>Zn(2+)</name>
        <dbReference type="ChEBI" id="CHEBI:29105"/>
    </cofactor>
</comment>
<dbReference type="SUPFAM" id="SSF50129">
    <property type="entry name" value="GroES-like"/>
    <property type="match status" value="1"/>
</dbReference>
<dbReference type="EMBL" id="BBLT01000002">
    <property type="protein sequence ID" value="GAL84296.1"/>
    <property type="molecule type" value="Genomic_DNA"/>
</dbReference>
<comment type="caution">
    <text evidence="6">The sequence shown here is derived from an EMBL/GenBank/DDBJ whole genome shotgun (WGS) entry which is preliminary data.</text>
</comment>
<dbReference type="STRING" id="153721.MYP_1524"/>
<evidence type="ECO:0000259" key="4">
    <source>
        <dbReference type="Pfam" id="PF00107"/>
    </source>
</evidence>
<dbReference type="Gene3D" id="3.90.180.10">
    <property type="entry name" value="Medium-chain alcohol dehydrogenases, catalytic domain"/>
    <property type="match status" value="1"/>
</dbReference>
<dbReference type="AlphaFoldDB" id="A0A098LBL9"/>
<sequence>MNQLYFIKKEKLEWRETTAPVINGSLQAIVRPFAAAKCDLDDIYLFNNLNTKLNIGSVLGIVNKDFHRLFGQNFFKGPFPFGHECVAEVVEIGDQVKTIKPGDIATVPFQISCGSCINCNNGVSGSCSNTPPISAYGFGTHLQFGGAMSDLIKVPYADAMLLKISEHIDPIHLASLSDNIPDAYRNVGPELEKNPDKSILVIGGKVKSIGLYTVLIAKAMGASRIDYMDYSNERLELAKRCGANNVYGFSSKITEQYDIVVEANSDKQGLFKAIKFVRPNGLISSSGIYLKKMKMPLIEMYSKGVTFKTGIANARPDAEKVLKLITAKKLNPELVTTKIDSWDNAIEAFLTKTTKVIVNRPRLFSSN</sequence>
<dbReference type="Pfam" id="PF00107">
    <property type="entry name" value="ADH_zinc_N"/>
    <property type="match status" value="1"/>
</dbReference>
<dbReference type="Pfam" id="PF08240">
    <property type="entry name" value="ADH_N"/>
    <property type="match status" value="1"/>
</dbReference>
<dbReference type="InterPro" id="IPR011032">
    <property type="entry name" value="GroES-like_sf"/>
</dbReference>
<organism evidence="6 7">
    <name type="scientific">Sporocytophaga myxococcoides</name>
    <dbReference type="NCBI Taxonomy" id="153721"/>
    <lineage>
        <taxon>Bacteria</taxon>
        <taxon>Pseudomonadati</taxon>
        <taxon>Bacteroidota</taxon>
        <taxon>Cytophagia</taxon>
        <taxon>Cytophagales</taxon>
        <taxon>Cytophagaceae</taxon>
        <taxon>Sporocytophaga</taxon>
    </lineage>
</organism>
<evidence type="ECO:0000313" key="7">
    <source>
        <dbReference type="Proteomes" id="UP000030185"/>
    </source>
</evidence>
<evidence type="ECO:0000256" key="2">
    <source>
        <dbReference type="ARBA" id="ARBA00022723"/>
    </source>
</evidence>
<protein>
    <submittedName>
        <fullName evidence="6">Zn-dependent alcohol dehydrogenase</fullName>
    </submittedName>
</protein>
<reference evidence="6 7" key="1">
    <citation type="submission" date="2014-09" db="EMBL/GenBank/DDBJ databases">
        <title>Sporocytophaga myxococcoides PG-01 genome sequencing.</title>
        <authorList>
            <person name="Liu L."/>
            <person name="Gao P.J."/>
            <person name="Chen G.J."/>
            <person name="Wang L.S."/>
        </authorList>
    </citation>
    <scope>NUCLEOTIDE SEQUENCE [LARGE SCALE GENOMIC DNA]</scope>
    <source>
        <strain evidence="6 7">PG-01</strain>
    </source>
</reference>
<keyword evidence="2" id="KW-0479">Metal-binding</keyword>
<feature type="domain" description="Alcohol dehydrogenase-like C-terminal" evidence="4">
    <location>
        <begin position="209"/>
        <end position="326"/>
    </location>
</feature>
<dbReference type="eggNOG" id="COG1063">
    <property type="taxonomic scope" value="Bacteria"/>
</dbReference>
<evidence type="ECO:0000256" key="1">
    <source>
        <dbReference type="ARBA" id="ARBA00001947"/>
    </source>
</evidence>
<gene>
    <name evidence="6" type="ORF">MYP_1524</name>
</gene>
<dbReference type="PANTHER" id="PTHR42813:SF7">
    <property type="entry name" value="ALCOHOL DEHYDROGENASE (ZN-DEPENDENT)-RELATED"/>
    <property type="match status" value="1"/>
</dbReference>
<dbReference type="Proteomes" id="UP000030185">
    <property type="component" value="Unassembled WGS sequence"/>
</dbReference>
<dbReference type="Gene3D" id="3.40.50.720">
    <property type="entry name" value="NAD(P)-binding Rossmann-like Domain"/>
    <property type="match status" value="1"/>
</dbReference>
<evidence type="ECO:0000313" key="6">
    <source>
        <dbReference type="EMBL" id="GAL84296.1"/>
    </source>
</evidence>
<evidence type="ECO:0000256" key="3">
    <source>
        <dbReference type="ARBA" id="ARBA00022833"/>
    </source>
</evidence>
<dbReference type="InterPro" id="IPR013154">
    <property type="entry name" value="ADH-like_N"/>
</dbReference>
<accession>A0A098LBL9</accession>
<proteinExistence type="predicted"/>
<dbReference type="RefSeq" id="WP_045460618.1">
    <property type="nucleotide sequence ID" value="NZ_BBLT01000002.1"/>
</dbReference>
<dbReference type="OrthoDB" id="9787435at2"/>